<evidence type="ECO:0000256" key="6">
    <source>
        <dbReference type="ARBA" id="ARBA00022737"/>
    </source>
</evidence>
<evidence type="ECO:0000256" key="5">
    <source>
        <dbReference type="ARBA" id="ARBA00022679"/>
    </source>
</evidence>
<organism evidence="9 10">
    <name type="scientific">Pseudomarimonas arenosa</name>
    <dbReference type="NCBI Taxonomy" id="2774145"/>
    <lineage>
        <taxon>Bacteria</taxon>
        <taxon>Pseudomonadati</taxon>
        <taxon>Pseudomonadota</taxon>
        <taxon>Gammaproteobacteria</taxon>
        <taxon>Lysobacterales</taxon>
        <taxon>Lysobacteraceae</taxon>
        <taxon>Pseudomarimonas</taxon>
    </lineage>
</organism>
<dbReference type="Gene3D" id="3.40.50.2000">
    <property type="entry name" value="Glycogen Phosphorylase B"/>
    <property type="match status" value="1"/>
</dbReference>
<dbReference type="RefSeq" id="WP_192030072.1">
    <property type="nucleotide sequence ID" value="NZ_JACYTR010000027.1"/>
</dbReference>
<keyword evidence="6" id="KW-0677">Repeat</keyword>
<dbReference type="InterPro" id="IPR051939">
    <property type="entry name" value="Glycosyltr_41/O-GlcNAc_trsf"/>
</dbReference>
<dbReference type="GO" id="GO:0097363">
    <property type="term" value="F:protein O-acetylglucosaminyltransferase activity"/>
    <property type="evidence" value="ECO:0007669"/>
    <property type="project" value="UniProtKB-EC"/>
</dbReference>
<dbReference type="PANTHER" id="PTHR44835">
    <property type="entry name" value="UDP-N-ACETYLGLUCOSAMINE--PEPTIDE N-ACETYLGLUCOSAMINYLTRANSFERASE SPINDLY-RELATED"/>
    <property type="match status" value="1"/>
</dbReference>
<dbReference type="InterPro" id="IPR019734">
    <property type="entry name" value="TPR_rpt"/>
</dbReference>
<dbReference type="AlphaFoldDB" id="A0AAW3ZKU4"/>
<dbReference type="Pfam" id="PF14559">
    <property type="entry name" value="TPR_19"/>
    <property type="match status" value="1"/>
</dbReference>
<evidence type="ECO:0000313" key="9">
    <source>
        <dbReference type="EMBL" id="MBD8526651.1"/>
    </source>
</evidence>
<dbReference type="Gene3D" id="3.40.50.11380">
    <property type="match status" value="1"/>
</dbReference>
<keyword evidence="7" id="KW-0802">TPR repeat</keyword>
<comment type="pathway">
    <text evidence="1">Protein modification; protein glycosylation.</text>
</comment>
<comment type="similarity">
    <text evidence="2">Belongs to the glycosyltransferase 41 family. O-GlcNAc transferase subfamily.</text>
</comment>
<evidence type="ECO:0000256" key="1">
    <source>
        <dbReference type="ARBA" id="ARBA00004922"/>
    </source>
</evidence>
<evidence type="ECO:0000259" key="8">
    <source>
        <dbReference type="Pfam" id="PF13844"/>
    </source>
</evidence>
<dbReference type="SUPFAM" id="SSF48452">
    <property type="entry name" value="TPR-like"/>
    <property type="match status" value="1"/>
</dbReference>
<dbReference type="Proteomes" id="UP000613768">
    <property type="component" value="Unassembled WGS sequence"/>
</dbReference>
<accession>A0AAW3ZKU4</accession>
<keyword evidence="4" id="KW-0328">Glycosyltransferase</keyword>
<gene>
    <name evidence="9" type="ORF">IFO71_12975</name>
</gene>
<dbReference type="Pfam" id="PF13432">
    <property type="entry name" value="TPR_16"/>
    <property type="match status" value="1"/>
</dbReference>
<dbReference type="SMART" id="SM00028">
    <property type="entry name" value="TPR"/>
    <property type="match status" value="4"/>
</dbReference>
<reference evidence="9 10" key="1">
    <citation type="submission" date="2020-09" db="EMBL/GenBank/DDBJ databases">
        <title>Pseudoxanthomonas sp. CAU 1598 isolated from sand of Yaerae Beach.</title>
        <authorList>
            <person name="Kim W."/>
        </authorList>
    </citation>
    <scope>NUCLEOTIDE SEQUENCE [LARGE SCALE GENOMIC DNA]</scope>
    <source>
        <strain evidence="9 10">CAU 1598</strain>
    </source>
</reference>
<dbReference type="EMBL" id="JACYTR010000027">
    <property type="protein sequence ID" value="MBD8526651.1"/>
    <property type="molecule type" value="Genomic_DNA"/>
</dbReference>
<dbReference type="EC" id="2.4.1.255" evidence="3"/>
<sequence>MPIPSRPGRAKIPQPIQTARAAIQAGRPQEALAPLRKHLNQQPNDAASWGVLGHCLRVSGDLGGAEQALARAARLDPRMAATLREQGFLKRDQGQVVEAVNLLGRYLQLHDEPAVRFEAARLAADLEPRVAESLLAPLLAAHPKAFELVLLSAQIQSRLGQVDSAIATLEALRQQRPNDFNVVNLLYWARVQRGDDALLRIDLARQLAESTQDAERWLNLAQELQHAGRFAEGRAAVESALRANPDFLPAHWAKFQLPPSPAPESEAAVEQFRQAWAEGLAHFESIDFESGKHNAQIWGCVGQCTAFYRHYLGDEVEDLQQRYGRLLRRMMHALAPDSAERPLRQGKRRIGFVSAYFREHTVARLFVPLIEQLDRERFEVHVFSLDDVGDRWSQRLQVGSLFHAGRRGAPEWRKLIDAAELDVLVYSEIGMHPLTQGLAALRLAPVQAVLWGHPVTTGLDTIDLFLSADQLEPADADRHYLEPLVRLPDLGHGLSAADLPEPTAPTCISRREQGIELLCAQSVFKMLPAQDYLFAAILDALPNARLHLLADHRADVRHWLQQRMARAFAERGSQAIERVQIHGFLSHADYLGLSKVSDLNLDTIGWSGGMSALDLLAAGLPTVCLPGSSMRSRQTACLLQLLGLDELIARDQAHYIELAVSLARAPERLQDLRHALQERRNRLFGSTATHQALAELLAGVGRDSRGQLILPPGH</sequence>
<dbReference type="Gene3D" id="1.25.40.10">
    <property type="entry name" value="Tetratricopeptide repeat domain"/>
    <property type="match status" value="2"/>
</dbReference>
<dbReference type="Pfam" id="PF13844">
    <property type="entry name" value="Glyco_transf_41"/>
    <property type="match status" value="1"/>
</dbReference>
<dbReference type="PANTHER" id="PTHR44835:SF1">
    <property type="entry name" value="PROTEIN O-GLCNAC TRANSFERASE"/>
    <property type="match status" value="1"/>
</dbReference>
<evidence type="ECO:0000256" key="3">
    <source>
        <dbReference type="ARBA" id="ARBA00011970"/>
    </source>
</evidence>
<evidence type="ECO:0000256" key="4">
    <source>
        <dbReference type="ARBA" id="ARBA00022676"/>
    </source>
</evidence>
<dbReference type="InterPro" id="IPR011990">
    <property type="entry name" value="TPR-like_helical_dom_sf"/>
</dbReference>
<keyword evidence="5" id="KW-0808">Transferase</keyword>
<protein>
    <recommendedName>
        <fullName evidence="3">protein O-GlcNAc transferase</fullName>
        <ecNumber evidence="3">2.4.1.255</ecNumber>
    </recommendedName>
</protein>
<evidence type="ECO:0000313" key="10">
    <source>
        <dbReference type="Proteomes" id="UP000613768"/>
    </source>
</evidence>
<evidence type="ECO:0000256" key="2">
    <source>
        <dbReference type="ARBA" id="ARBA00005386"/>
    </source>
</evidence>
<proteinExistence type="inferred from homology"/>
<comment type="caution">
    <text evidence="9">The sequence shown here is derived from an EMBL/GenBank/DDBJ whole genome shotgun (WGS) entry which is preliminary data.</text>
</comment>
<dbReference type="InterPro" id="IPR029489">
    <property type="entry name" value="OGT/SEC/SPY_C"/>
</dbReference>
<name>A0AAW3ZKU4_9GAMM</name>
<feature type="domain" description="O-GlcNAc transferase C-terminal" evidence="8">
    <location>
        <begin position="523"/>
        <end position="681"/>
    </location>
</feature>
<evidence type="ECO:0000256" key="7">
    <source>
        <dbReference type="ARBA" id="ARBA00022803"/>
    </source>
</evidence>
<keyword evidence="10" id="KW-1185">Reference proteome</keyword>